<evidence type="ECO:0000313" key="1">
    <source>
        <dbReference type="Proteomes" id="UP000887540"/>
    </source>
</evidence>
<organism evidence="1 2">
    <name type="scientific">Acrobeloides nanus</name>
    <dbReference type="NCBI Taxonomy" id="290746"/>
    <lineage>
        <taxon>Eukaryota</taxon>
        <taxon>Metazoa</taxon>
        <taxon>Ecdysozoa</taxon>
        <taxon>Nematoda</taxon>
        <taxon>Chromadorea</taxon>
        <taxon>Rhabditida</taxon>
        <taxon>Tylenchina</taxon>
        <taxon>Cephalobomorpha</taxon>
        <taxon>Cephaloboidea</taxon>
        <taxon>Cephalobidae</taxon>
        <taxon>Acrobeloides</taxon>
    </lineage>
</organism>
<sequence length="113" mass="13236">MDANVNRGIDYSQLQQATRKKQKNYNVIPALTRIGKRELPKDILMNDAFLLEKRRLNLNQRMFLLLLRYDDDSLKIPKQKRSILTSSALKKSGTKTRRMCTKCVLLFSYKNSI</sequence>
<proteinExistence type="predicted"/>
<dbReference type="AlphaFoldDB" id="A0A914CKV3"/>
<keyword evidence="1" id="KW-1185">Reference proteome</keyword>
<accession>A0A914CKV3</accession>
<dbReference type="WBParaSite" id="ACRNAN_scaffold11728.g6371.t1">
    <property type="protein sequence ID" value="ACRNAN_scaffold11728.g6371.t1"/>
    <property type="gene ID" value="ACRNAN_scaffold11728.g6371"/>
</dbReference>
<protein>
    <submittedName>
        <fullName evidence="2">Uncharacterized protein</fullName>
    </submittedName>
</protein>
<reference evidence="2" key="1">
    <citation type="submission" date="2022-11" db="UniProtKB">
        <authorList>
            <consortium name="WormBaseParasite"/>
        </authorList>
    </citation>
    <scope>IDENTIFICATION</scope>
</reference>
<dbReference type="Proteomes" id="UP000887540">
    <property type="component" value="Unplaced"/>
</dbReference>
<evidence type="ECO:0000313" key="2">
    <source>
        <dbReference type="WBParaSite" id="ACRNAN_scaffold11728.g6371.t1"/>
    </source>
</evidence>
<name>A0A914CKV3_9BILA</name>